<dbReference type="InterPro" id="IPR020904">
    <property type="entry name" value="Sc_DH/Rdtase_CS"/>
</dbReference>
<protein>
    <submittedName>
        <fullName evidence="4">Short-chain dehydrogenase</fullName>
    </submittedName>
</protein>
<keyword evidence="2" id="KW-0560">Oxidoreductase</keyword>
<dbReference type="EMBL" id="CP010429">
    <property type="protein sequence ID" value="AKD55780.1"/>
    <property type="molecule type" value="Genomic_DNA"/>
</dbReference>
<organism evidence="4 5">
    <name type="scientific">Spirosoma radiotolerans</name>
    <dbReference type="NCBI Taxonomy" id="1379870"/>
    <lineage>
        <taxon>Bacteria</taxon>
        <taxon>Pseudomonadati</taxon>
        <taxon>Bacteroidota</taxon>
        <taxon>Cytophagia</taxon>
        <taxon>Cytophagales</taxon>
        <taxon>Cytophagaceae</taxon>
        <taxon>Spirosoma</taxon>
    </lineage>
</organism>
<evidence type="ECO:0000256" key="1">
    <source>
        <dbReference type="ARBA" id="ARBA00006484"/>
    </source>
</evidence>
<dbReference type="PATRIC" id="fig|1379870.5.peg.2952"/>
<dbReference type="InterPro" id="IPR002347">
    <property type="entry name" value="SDR_fam"/>
</dbReference>
<dbReference type="PROSITE" id="PS00061">
    <property type="entry name" value="ADH_SHORT"/>
    <property type="match status" value="1"/>
</dbReference>
<dbReference type="Gene3D" id="3.40.50.720">
    <property type="entry name" value="NAD(P)-binding Rossmann-like Domain"/>
    <property type="match status" value="1"/>
</dbReference>
<proteinExistence type="inferred from homology"/>
<dbReference type="Proteomes" id="UP000033054">
    <property type="component" value="Chromosome"/>
</dbReference>
<comment type="similarity">
    <text evidence="1 3">Belongs to the short-chain dehydrogenases/reductases (SDR) family.</text>
</comment>
<dbReference type="CDD" id="cd05374">
    <property type="entry name" value="17beta-HSD-like_SDR_c"/>
    <property type="match status" value="1"/>
</dbReference>
<gene>
    <name evidence="4" type="ORF">SD10_13585</name>
</gene>
<evidence type="ECO:0000313" key="4">
    <source>
        <dbReference type="EMBL" id="AKD55780.1"/>
    </source>
</evidence>
<evidence type="ECO:0000256" key="3">
    <source>
        <dbReference type="RuleBase" id="RU000363"/>
    </source>
</evidence>
<dbReference type="STRING" id="1379870.SD10_13585"/>
<evidence type="ECO:0000313" key="5">
    <source>
        <dbReference type="Proteomes" id="UP000033054"/>
    </source>
</evidence>
<dbReference type="KEGG" id="srd:SD10_13585"/>
<dbReference type="PANTHER" id="PTHR43976">
    <property type="entry name" value="SHORT CHAIN DEHYDROGENASE"/>
    <property type="match status" value="1"/>
</dbReference>
<dbReference type="PRINTS" id="PR00080">
    <property type="entry name" value="SDRFAMILY"/>
</dbReference>
<dbReference type="Pfam" id="PF00106">
    <property type="entry name" value="adh_short"/>
    <property type="match status" value="1"/>
</dbReference>
<keyword evidence="5" id="KW-1185">Reference proteome</keyword>
<dbReference type="PRINTS" id="PR00081">
    <property type="entry name" value="GDHRDH"/>
</dbReference>
<name>A0A0E3ZUV9_9BACT</name>
<reference evidence="4 5" key="1">
    <citation type="journal article" date="2014" name="Curr. Microbiol.">
        <title>Spirosoma radiotolerans sp. nov., a gamma-radiation-resistant bacterium isolated from gamma ray-irradiated soil.</title>
        <authorList>
            <person name="Lee J.J."/>
            <person name="Srinivasan S."/>
            <person name="Lim S."/>
            <person name="Joe M."/>
            <person name="Im S."/>
            <person name="Bae S.I."/>
            <person name="Park K.R."/>
            <person name="Han J.H."/>
            <person name="Park S.H."/>
            <person name="Joo B.M."/>
            <person name="Park S.J."/>
            <person name="Kim M.K."/>
        </authorList>
    </citation>
    <scope>NUCLEOTIDE SEQUENCE [LARGE SCALE GENOMIC DNA]</scope>
    <source>
        <strain evidence="4 5">DG5A</strain>
    </source>
</reference>
<dbReference type="InterPro" id="IPR051911">
    <property type="entry name" value="SDR_oxidoreductase"/>
</dbReference>
<dbReference type="PANTHER" id="PTHR43976:SF16">
    <property type="entry name" value="SHORT-CHAIN DEHYDROGENASE_REDUCTASE FAMILY PROTEIN"/>
    <property type="match status" value="1"/>
</dbReference>
<dbReference type="SUPFAM" id="SSF51735">
    <property type="entry name" value="NAD(P)-binding Rossmann-fold domains"/>
    <property type="match status" value="1"/>
</dbReference>
<dbReference type="AlphaFoldDB" id="A0A0E3ZUV9"/>
<sequence length="291" mass="31538">MAYSLPNKQTTTMNKTIILTGASSGIGKAAAKKFAAEGWNVIATMRNPQQEQELTQLPNVLVTKLDVQDPASIDSAIQAGIGRFGQIDAVVNNAGYGQNGVFEAITPEQIQQQFDVNVFGVMNVIRALLPHFRQQKSGLILNISSGAGRFTLPLISLYAASKFALEGFSEALSFELSTLNIIVKIIEPGGTETNFSKVTREQFAHDPSLADYTPFTEAAGKMFAGMVAARLVTADDVAETIYMAATDGTDTLRYAVGNADFQKRLTARAELPDQAYINVIREGFTRFMPQI</sequence>
<dbReference type="GO" id="GO:0016491">
    <property type="term" value="F:oxidoreductase activity"/>
    <property type="evidence" value="ECO:0007669"/>
    <property type="project" value="UniProtKB-KW"/>
</dbReference>
<dbReference type="HOGENOM" id="CLU_010194_2_9_10"/>
<dbReference type="InterPro" id="IPR036291">
    <property type="entry name" value="NAD(P)-bd_dom_sf"/>
</dbReference>
<evidence type="ECO:0000256" key="2">
    <source>
        <dbReference type="ARBA" id="ARBA00023002"/>
    </source>
</evidence>
<accession>A0A0E3ZUV9</accession>